<accession>A0A1M6LBX5</accession>
<proteinExistence type="predicted"/>
<dbReference type="NCBIfam" id="NF001664">
    <property type="entry name" value="PRK00431.1-6"/>
    <property type="match status" value="1"/>
</dbReference>
<dbReference type="AlphaFoldDB" id="A0A1M6LBX5"/>
<sequence>MPFEIIRNDITKVQVDAIVNAANKSLLGGGGVDGAIHRAAGKDLLAECRSLGGCETGQAKITKGYKLLAKYVIHTVGPVWHGGNCKELELLASCYRNSLALAKEYKLESIAFPLISAGAFGMPKDKALNVAMSVIGEFLMNNDMMVYMVVFDKDAVVLSEKVFKSIKQYIDDRYIEDNLLKNSANVYRGVFSETVTVFESKRKLEDLVNQTEESFSTMLLRLIDEKGKDDVETYNGANVDRRLFSKIRNNIGYKPSKYTAVAFAISLELNLDETKDLLMTAGYALSHSSKFDIIIEYFIENENYNIFEVNEALFYFEQKTLGC</sequence>
<dbReference type="OrthoDB" id="6194521at2"/>
<protein>
    <submittedName>
        <fullName evidence="2">O-acetyl-ADP-ribose deacetylase (Regulator of RNase III), contains Macro domain</fullName>
    </submittedName>
</protein>
<feature type="domain" description="Macro" evidence="1">
    <location>
        <begin position="1"/>
        <end position="167"/>
    </location>
</feature>
<evidence type="ECO:0000313" key="2">
    <source>
        <dbReference type="EMBL" id="SHJ68731.1"/>
    </source>
</evidence>
<reference evidence="2 3" key="1">
    <citation type="submission" date="2016-11" db="EMBL/GenBank/DDBJ databases">
        <authorList>
            <person name="Jaros S."/>
            <person name="Januszkiewicz K."/>
            <person name="Wedrychowicz H."/>
        </authorList>
    </citation>
    <scope>NUCLEOTIDE SEQUENCE [LARGE SCALE GENOMIC DNA]</scope>
    <source>
        <strain evidence="2 3">DSM 17477</strain>
    </source>
</reference>
<keyword evidence="3" id="KW-1185">Reference proteome</keyword>
<gene>
    <name evidence="2" type="ORF">SAMN02745751_03134</name>
</gene>
<evidence type="ECO:0000313" key="3">
    <source>
        <dbReference type="Proteomes" id="UP000184052"/>
    </source>
</evidence>
<dbReference type="EMBL" id="FQZL01000031">
    <property type="protein sequence ID" value="SHJ68731.1"/>
    <property type="molecule type" value="Genomic_DNA"/>
</dbReference>
<dbReference type="Proteomes" id="UP000184052">
    <property type="component" value="Unassembled WGS sequence"/>
</dbReference>
<dbReference type="InterPro" id="IPR043472">
    <property type="entry name" value="Macro_dom-like"/>
</dbReference>
<dbReference type="SUPFAM" id="SSF52949">
    <property type="entry name" value="Macro domain-like"/>
    <property type="match status" value="1"/>
</dbReference>
<dbReference type="Gene3D" id="3.40.220.10">
    <property type="entry name" value="Leucine Aminopeptidase, subunit E, domain 1"/>
    <property type="match status" value="1"/>
</dbReference>
<evidence type="ECO:0000259" key="1">
    <source>
        <dbReference type="PROSITE" id="PS51154"/>
    </source>
</evidence>
<dbReference type="GO" id="GO:0019213">
    <property type="term" value="F:deacetylase activity"/>
    <property type="evidence" value="ECO:0007669"/>
    <property type="project" value="TreeGrafter"/>
</dbReference>
<dbReference type="RefSeq" id="WP_073050510.1">
    <property type="nucleotide sequence ID" value="NZ_FQZL01000031.1"/>
</dbReference>
<dbReference type="PANTHER" id="PTHR11106:SF27">
    <property type="entry name" value="MACRO DOMAIN-CONTAINING PROTEIN"/>
    <property type="match status" value="1"/>
</dbReference>
<dbReference type="Pfam" id="PF01661">
    <property type="entry name" value="Macro"/>
    <property type="match status" value="1"/>
</dbReference>
<dbReference type="CDD" id="cd02908">
    <property type="entry name" value="Macro_OAADPr_deacetylase"/>
    <property type="match status" value="1"/>
</dbReference>
<organism evidence="2 3">
    <name type="scientific">Dethiosulfatibacter aminovorans DSM 17477</name>
    <dbReference type="NCBI Taxonomy" id="1121476"/>
    <lineage>
        <taxon>Bacteria</taxon>
        <taxon>Bacillati</taxon>
        <taxon>Bacillota</taxon>
        <taxon>Tissierellia</taxon>
        <taxon>Dethiosulfatibacter</taxon>
    </lineage>
</organism>
<dbReference type="InterPro" id="IPR002589">
    <property type="entry name" value="Macro_dom"/>
</dbReference>
<dbReference type="STRING" id="1121476.SAMN02745751_03134"/>
<dbReference type="PANTHER" id="PTHR11106">
    <property type="entry name" value="GANGLIOSIDE INDUCED DIFFERENTIATION ASSOCIATED PROTEIN 2-RELATED"/>
    <property type="match status" value="1"/>
</dbReference>
<dbReference type="PROSITE" id="PS51154">
    <property type="entry name" value="MACRO"/>
    <property type="match status" value="1"/>
</dbReference>
<name>A0A1M6LBX5_9FIRM</name>
<dbReference type="SMART" id="SM00506">
    <property type="entry name" value="A1pp"/>
    <property type="match status" value="1"/>
</dbReference>